<dbReference type="EMBL" id="WOTW01000078">
    <property type="protein sequence ID" value="MUP40063.1"/>
    <property type="molecule type" value="Genomic_DNA"/>
</dbReference>
<evidence type="ECO:0000313" key="3">
    <source>
        <dbReference type="EMBL" id="MVB09268.1"/>
    </source>
</evidence>
<dbReference type="OrthoDB" id="138803at2"/>
<dbReference type="RefSeq" id="WP_156197396.1">
    <property type="nucleotide sequence ID" value="NZ_QTZN02000078.1"/>
</dbReference>
<dbReference type="Proteomes" id="UP000462449">
    <property type="component" value="Unassembled WGS sequence"/>
</dbReference>
<proteinExistence type="predicted"/>
<evidence type="ECO:0000313" key="5">
    <source>
        <dbReference type="Proteomes" id="UP000462449"/>
    </source>
</evidence>
<accession>A0A7M4DBN4</accession>
<evidence type="ECO:0000256" key="1">
    <source>
        <dbReference type="SAM" id="Coils"/>
    </source>
</evidence>
<reference evidence="2 5" key="2">
    <citation type="submission" date="2019-12" db="EMBL/GenBank/DDBJ databases">
        <title>Draft genome sequence of Labilibaculum sp. strain 44 isolated from deep waters of Black Sea.</title>
        <authorList>
            <person name="Yadav S."/>
            <person name="Villanueva L."/>
        </authorList>
    </citation>
    <scope>NUCLEOTIDE SEQUENCE [LARGE SCALE GENOMIC DNA]</scope>
    <source>
        <strain evidence="2 5">44</strain>
    </source>
</reference>
<gene>
    <name evidence="3" type="ORF">DWB62_019830</name>
    <name evidence="2" type="ORF">GNY23_19830</name>
</gene>
<name>A0A7M4DBN4_9BACT</name>
<evidence type="ECO:0000313" key="4">
    <source>
        <dbReference type="Proteomes" id="UP000285951"/>
    </source>
</evidence>
<dbReference type="Proteomes" id="UP000285951">
    <property type="component" value="Unassembled WGS sequence"/>
</dbReference>
<evidence type="ECO:0000313" key="2">
    <source>
        <dbReference type="EMBL" id="MUP40063.1"/>
    </source>
</evidence>
<comment type="caution">
    <text evidence="2">The sequence shown here is derived from an EMBL/GenBank/DDBJ whole genome shotgun (WGS) entry which is preliminary data.</text>
</comment>
<keyword evidence="1" id="KW-0175">Coiled coil</keyword>
<dbReference type="EMBL" id="QTZN02000078">
    <property type="protein sequence ID" value="MVB09268.1"/>
    <property type="molecule type" value="Genomic_DNA"/>
</dbReference>
<dbReference type="Pfam" id="PF11855">
    <property type="entry name" value="DUF3375"/>
    <property type="match status" value="1"/>
</dbReference>
<keyword evidence="4" id="KW-1185">Reference proteome</keyword>
<feature type="coiled-coil region" evidence="1">
    <location>
        <begin position="140"/>
        <end position="209"/>
    </location>
</feature>
<sequence>MTESAKILEILNTSPSVELLRLRNREIIIEFLLSTFSSEQSSISSENIHNQLADFLEYKQVENDEDSEISAFDSYEEKAKKYILNWTNKGFLTNYPDEQGEVFYELSINSSKTIDWLASLKKEEFVGTESKFNNILNQLKELVEFTNEDAEKRIELLNEKKLEIEQQIQRIKIGEDVKVFEEFEIVPRFNQLNQSAKELLSDFKEVEDNFKEITKGIYQKHADGSLTKSDILEFTFDALEALKESQQGKSFYAFWSFILNPELQNRWESLTKELYKTLEEKSIPVNDPFLKGMKKHLHGSGQKVYKANDKMAEKLSRIIRESESSKSEATKSIIQEIKKQLVEIGKAKTRKKPNISFELETDIETNILFERKLTFEQKEEITYKEKPQVANEDITSSNHLSKLFSQSNIDKEMLRKRIKDILKEKSQTTLLDVVENHGGLEKGLPELFGYIGIVKEFKHSINLEKNQNIVFDVENKKQIKIPEIILTK</sequence>
<dbReference type="AlphaFoldDB" id="A0A7M4DBN4"/>
<organism evidence="2 5">
    <name type="scientific">Labilibaculum euxinus</name>
    <dbReference type="NCBI Taxonomy" id="2686357"/>
    <lineage>
        <taxon>Bacteria</taxon>
        <taxon>Pseudomonadati</taxon>
        <taxon>Bacteroidota</taxon>
        <taxon>Bacteroidia</taxon>
        <taxon>Marinilabiliales</taxon>
        <taxon>Marinifilaceae</taxon>
        <taxon>Labilibaculum</taxon>
    </lineage>
</organism>
<protein>
    <submittedName>
        <fullName evidence="2">DUF3375 family protein</fullName>
    </submittedName>
</protein>
<dbReference type="InterPro" id="IPR021804">
    <property type="entry name" value="DUF3375"/>
</dbReference>
<reference evidence="3 4" key="1">
    <citation type="submission" date="2019-11" db="EMBL/GenBank/DDBJ databases">
        <title>Draft genome sequence of Labilibaculum sp. strain SYP isolated from Black Sea.</title>
        <authorList>
            <person name="Yadav S."/>
            <person name="Villanueva L."/>
        </authorList>
    </citation>
    <scope>NUCLEOTIDE SEQUENCE [LARGE SCALE GENOMIC DNA]</scope>
    <source>
        <strain evidence="3 4">44</strain>
    </source>
</reference>